<name>A0ACB9Z7H9_9PEZI</name>
<dbReference type="EMBL" id="MU393444">
    <property type="protein sequence ID" value="KAI4867715.1"/>
    <property type="molecule type" value="Genomic_DNA"/>
</dbReference>
<organism evidence="1 2">
    <name type="scientific">Hypoxylon rubiginosum</name>
    <dbReference type="NCBI Taxonomy" id="110542"/>
    <lineage>
        <taxon>Eukaryota</taxon>
        <taxon>Fungi</taxon>
        <taxon>Dikarya</taxon>
        <taxon>Ascomycota</taxon>
        <taxon>Pezizomycotina</taxon>
        <taxon>Sordariomycetes</taxon>
        <taxon>Xylariomycetidae</taxon>
        <taxon>Xylariales</taxon>
        <taxon>Hypoxylaceae</taxon>
        <taxon>Hypoxylon</taxon>
    </lineage>
</organism>
<evidence type="ECO:0000313" key="2">
    <source>
        <dbReference type="Proteomes" id="UP001497700"/>
    </source>
</evidence>
<protein>
    <submittedName>
        <fullName evidence="1">Uncharacterized protein</fullName>
    </submittedName>
</protein>
<proteinExistence type="predicted"/>
<keyword evidence="2" id="KW-1185">Reference proteome</keyword>
<reference evidence="1 2" key="1">
    <citation type="journal article" date="2022" name="New Phytol.">
        <title>Ecological generalism drives hyperdiversity of secondary metabolite gene clusters in xylarialean endophytes.</title>
        <authorList>
            <person name="Franco M.E.E."/>
            <person name="Wisecaver J.H."/>
            <person name="Arnold A.E."/>
            <person name="Ju Y.M."/>
            <person name="Slot J.C."/>
            <person name="Ahrendt S."/>
            <person name="Moore L.P."/>
            <person name="Eastman K.E."/>
            <person name="Scott K."/>
            <person name="Konkel Z."/>
            <person name="Mondo S.J."/>
            <person name="Kuo A."/>
            <person name="Hayes R.D."/>
            <person name="Haridas S."/>
            <person name="Andreopoulos B."/>
            <person name="Riley R."/>
            <person name="LaButti K."/>
            <person name="Pangilinan J."/>
            <person name="Lipzen A."/>
            <person name="Amirebrahimi M."/>
            <person name="Yan J."/>
            <person name="Adam C."/>
            <person name="Keymanesh K."/>
            <person name="Ng V."/>
            <person name="Louie K."/>
            <person name="Northen T."/>
            <person name="Drula E."/>
            <person name="Henrissat B."/>
            <person name="Hsieh H.M."/>
            <person name="Youens-Clark K."/>
            <person name="Lutzoni F."/>
            <person name="Miadlikowska J."/>
            <person name="Eastwood D.C."/>
            <person name="Hamelin R.C."/>
            <person name="Grigoriev I.V."/>
            <person name="U'Ren J.M."/>
        </authorList>
    </citation>
    <scope>NUCLEOTIDE SEQUENCE [LARGE SCALE GENOMIC DNA]</scope>
    <source>
        <strain evidence="1 2">CBS 119005</strain>
    </source>
</reference>
<sequence>MMEYADAPRPDTLDDENDQTGAPIFDVPDRKMVAIEHPCVVINLDKGLATFGPEPDFQKLLVNTADPSSVPLWFRPDNPTSKPIVSHLAPTNNILLKITVPKRTGRKRKRGSNEPFIGDIHVSEGVAITSGADEVSSMSRRDLPKSILRKMRDNLDDYQIEAVGSVQGTHRYRGLADFQFANTSSSFLTNIAEHLLPLQVSKLREIRFAPGVAAGPGQEIIPPPHFTDKVIGFNYNYEQNPNIKVEGKEGEDGRLINIQGRKKHSYGHFINHNQYPVPTKARREPTIEIPDGLLKQLHALMEERPIWTRRAILNSVTGNYADSMLRIALQLVGYQFRGGPWRDAFVKYGVDPRPDPKFRIYQTLAFKLERNIVGTKKVPWELVRKDQVKKPKTENTESHLWDGEQYSTDGKFWQVCDITDPFVRQLIDQAPLRDDCDLNDSGWYYRGTWAKVKMIMKVKMIAIKRGRMGSDDDNPQKAGLLYNSFLKDRIRQWPDKVEKSLGLTIEPFLRPIEEVDTRVRRRRPNPTQAQGKQDGATATETIGRPGDDDLTNEDSDAIVGNDDEAPDNEETPLRNIPWDEDDVIDSLDDEDREVEDDDEYGDYYSDEGGYGEDEDGEVYDEDNIELEYDDAT</sequence>
<evidence type="ECO:0000313" key="1">
    <source>
        <dbReference type="EMBL" id="KAI4867715.1"/>
    </source>
</evidence>
<comment type="caution">
    <text evidence="1">The sequence shown here is derived from an EMBL/GenBank/DDBJ whole genome shotgun (WGS) entry which is preliminary data.</text>
</comment>
<dbReference type="Proteomes" id="UP001497700">
    <property type="component" value="Unassembled WGS sequence"/>
</dbReference>
<gene>
    <name evidence="1" type="ORF">F4820DRAFT_412535</name>
</gene>
<accession>A0ACB9Z7H9</accession>